<comment type="caution">
    <text evidence="2">The sequence shown here is derived from an EMBL/GenBank/DDBJ whole genome shotgun (WGS) entry which is preliminary data.</text>
</comment>
<dbReference type="Proteomes" id="UP000823521">
    <property type="component" value="Unassembled WGS sequence"/>
</dbReference>
<dbReference type="EMBL" id="WVUH01000250">
    <property type="protein sequence ID" value="MBO4208995.1"/>
    <property type="molecule type" value="Genomic_DNA"/>
</dbReference>
<reference evidence="2 3" key="1">
    <citation type="submission" date="2019-12" db="EMBL/GenBank/DDBJ databases">
        <title>Whole genome sequencing of endophytic Actinobacterium Micromonospora sp. MPMI6T.</title>
        <authorList>
            <person name="Evv R."/>
            <person name="Podile A.R."/>
        </authorList>
    </citation>
    <scope>NUCLEOTIDE SEQUENCE [LARGE SCALE GENOMIC DNA]</scope>
    <source>
        <strain evidence="2 3">MPMI6</strain>
    </source>
</reference>
<accession>A0ABS3VWX0</accession>
<feature type="transmembrane region" description="Helical" evidence="1">
    <location>
        <begin position="31"/>
        <end position="49"/>
    </location>
</feature>
<evidence type="ECO:0000313" key="3">
    <source>
        <dbReference type="Proteomes" id="UP000823521"/>
    </source>
</evidence>
<keyword evidence="1" id="KW-0812">Transmembrane</keyword>
<name>A0ABS3VWX0_MICEH</name>
<gene>
    <name evidence="2" type="ORF">GSF22_23765</name>
</gene>
<keyword evidence="1" id="KW-0472">Membrane</keyword>
<proteinExistence type="predicted"/>
<organism evidence="2 3">
    <name type="scientific">Micromonospora echinofusca</name>
    <dbReference type="NCBI Taxonomy" id="47858"/>
    <lineage>
        <taxon>Bacteria</taxon>
        <taxon>Bacillati</taxon>
        <taxon>Actinomycetota</taxon>
        <taxon>Actinomycetes</taxon>
        <taxon>Micromonosporales</taxon>
        <taxon>Micromonosporaceae</taxon>
        <taxon>Micromonospora</taxon>
    </lineage>
</organism>
<keyword evidence="3" id="KW-1185">Reference proteome</keyword>
<feature type="transmembrane region" description="Helical" evidence="1">
    <location>
        <begin position="7"/>
        <end position="25"/>
    </location>
</feature>
<sequence length="125" mass="13112">MTGQRNLGLIAAVATVLASAPLSAIFQRWTWLVQSILAVALVAGVAALLRLLRAPVWAQGLGMSAGLLLGLTWMFPGGGELLGILPTPSTFTHFGDLLAGSLRDMRAYGVEVPDTEPLLFITVLG</sequence>
<evidence type="ECO:0000313" key="2">
    <source>
        <dbReference type="EMBL" id="MBO4208995.1"/>
    </source>
</evidence>
<protein>
    <submittedName>
        <fullName evidence="2">Transglutaminase domain-containing protein</fullName>
    </submittedName>
</protein>
<feature type="non-terminal residue" evidence="2">
    <location>
        <position position="125"/>
    </location>
</feature>
<keyword evidence="1" id="KW-1133">Transmembrane helix</keyword>
<evidence type="ECO:0000256" key="1">
    <source>
        <dbReference type="SAM" id="Phobius"/>
    </source>
</evidence>